<accession>A0ABV1HD62</accession>
<organism evidence="1 2">
    <name type="scientific">Maccoyibacter intestinihominis</name>
    <dbReference type="NCBI Taxonomy" id="3133499"/>
    <lineage>
        <taxon>Bacteria</taxon>
        <taxon>Bacillati</taxon>
        <taxon>Bacillota</taxon>
        <taxon>Clostridia</taxon>
        <taxon>Lachnospirales</taxon>
        <taxon>Lachnospiraceae</taxon>
        <taxon>Maccoyibacter</taxon>
    </lineage>
</organism>
<dbReference type="Proteomes" id="UP001454489">
    <property type="component" value="Unassembled WGS sequence"/>
</dbReference>
<comment type="caution">
    <text evidence="1">The sequence shown here is derived from an EMBL/GenBank/DDBJ whole genome shotgun (WGS) entry which is preliminary data.</text>
</comment>
<reference evidence="1 2" key="1">
    <citation type="submission" date="2024-03" db="EMBL/GenBank/DDBJ databases">
        <title>Human intestinal bacterial collection.</title>
        <authorList>
            <person name="Pauvert C."/>
            <person name="Hitch T.C.A."/>
            <person name="Clavel T."/>
        </authorList>
    </citation>
    <scope>NUCLEOTIDE SEQUENCE [LARGE SCALE GENOMIC DNA]</scope>
    <source>
        <strain evidence="1 2">CLA-AA-H185</strain>
    </source>
</reference>
<dbReference type="RefSeq" id="WP_353530092.1">
    <property type="nucleotide sequence ID" value="NZ_JBBMEX010000003.1"/>
</dbReference>
<evidence type="ECO:0000313" key="2">
    <source>
        <dbReference type="Proteomes" id="UP001454489"/>
    </source>
</evidence>
<dbReference type="EMBL" id="JBBMEX010000003">
    <property type="protein sequence ID" value="MEQ2557002.1"/>
    <property type="molecule type" value="Genomic_DNA"/>
</dbReference>
<protein>
    <submittedName>
        <fullName evidence="1">Uncharacterized protein</fullName>
    </submittedName>
</protein>
<keyword evidence="2" id="KW-1185">Reference proteome</keyword>
<gene>
    <name evidence="1" type="ORF">WMO43_03775</name>
</gene>
<name>A0ABV1HD62_9FIRM</name>
<proteinExistence type="predicted"/>
<evidence type="ECO:0000313" key="1">
    <source>
        <dbReference type="EMBL" id="MEQ2557002.1"/>
    </source>
</evidence>
<sequence>MSATMNIERPCTILESLEKSCQEVKMMREGKIPKRSWNDLKNRMKKEVTEDE</sequence>